<protein>
    <recommendedName>
        <fullName evidence="6">Methyltransferase type 11 domain-containing protein</fullName>
    </recommendedName>
</protein>
<dbReference type="SUPFAM" id="SSF53335">
    <property type="entry name" value="S-adenosyl-L-methionine-dependent methyltransferases"/>
    <property type="match status" value="1"/>
</dbReference>
<feature type="region of interest" description="Disordered" evidence="3">
    <location>
        <begin position="234"/>
        <end position="265"/>
    </location>
</feature>
<dbReference type="InterPro" id="IPR051422">
    <property type="entry name" value="AlkB_tRNA_MeTrf/Diox"/>
</dbReference>
<feature type="region of interest" description="Disordered" evidence="3">
    <location>
        <begin position="49"/>
        <end position="113"/>
    </location>
</feature>
<dbReference type="EMBL" id="BNCO01000078">
    <property type="protein sequence ID" value="GIL65797.1"/>
    <property type="molecule type" value="Genomic_DNA"/>
</dbReference>
<evidence type="ECO:0000313" key="4">
    <source>
        <dbReference type="EMBL" id="GIL65797.1"/>
    </source>
</evidence>
<dbReference type="AlphaFoldDB" id="A0A8J4BRJ3"/>
<dbReference type="PANTHER" id="PTHR13069">
    <property type="entry name" value="ALKYLATED DNA REPAIR PROTEIN ALKB HOMOLOG 8"/>
    <property type="match status" value="1"/>
</dbReference>
<accession>A0A8J4BRJ3</accession>
<dbReference type="InterPro" id="IPR029063">
    <property type="entry name" value="SAM-dependent_MTases_sf"/>
</dbReference>
<gene>
    <name evidence="4" type="ORF">Vafri_19421</name>
</gene>
<evidence type="ECO:0008006" key="6">
    <source>
        <dbReference type="Google" id="ProtNLM"/>
    </source>
</evidence>
<dbReference type="GO" id="GO:0005737">
    <property type="term" value="C:cytoplasm"/>
    <property type="evidence" value="ECO:0007669"/>
    <property type="project" value="TreeGrafter"/>
</dbReference>
<feature type="non-terminal residue" evidence="4">
    <location>
        <position position="295"/>
    </location>
</feature>
<feature type="compositionally biased region" description="Gly residues" evidence="3">
    <location>
        <begin position="61"/>
        <end position="74"/>
    </location>
</feature>
<comment type="caution">
    <text evidence="4">The sequence shown here is derived from an EMBL/GenBank/DDBJ whole genome shotgun (WGS) entry which is preliminary data.</text>
</comment>
<dbReference type="GO" id="GO:0000049">
    <property type="term" value="F:tRNA binding"/>
    <property type="evidence" value="ECO:0007669"/>
    <property type="project" value="TreeGrafter"/>
</dbReference>
<reference evidence="4" key="1">
    <citation type="journal article" date="2021" name="Proc. Natl. Acad. Sci. U.S.A.">
        <title>Three genomes in the algal genus Volvox reveal the fate of a haploid sex-determining region after a transition to homothallism.</title>
        <authorList>
            <person name="Yamamoto K."/>
            <person name="Hamaji T."/>
            <person name="Kawai-Toyooka H."/>
            <person name="Matsuzaki R."/>
            <person name="Takahashi F."/>
            <person name="Nishimura Y."/>
            <person name="Kawachi M."/>
            <person name="Noguchi H."/>
            <person name="Minakuchi Y."/>
            <person name="Umen J.G."/>
            <person name="Toyoda A."/>
            <person name="Nozaki H."/>
        </authorList>
    </citation>
    <scope>NUCLEOTIDE SEQUENCE</scope>
    <source>
        <strain evidence="4">NIES-3780</strain>
    </source>
</reference>
<dbReference type="GO" id="GO:0030488">
    <property type="term" value="P:tRNA methylation"/>
    <property type="evidence" value="ECO:0007669"/>
    <property type="project" value="TreeGrafter"/>
</dbReference>
<sequence>GVLCIAVLHHLSSRRRRVRLLRQLLRVLRPAGGRALVTVWATEQEDPAKTTAKWTRIPAPDGGGGGGGGRSGVGGDDRGITDVTNAVAAPPLPPASGGADPVEKEEGGSGGCRGGDICSGASGGSSSGGGGGKAGVDYFVPWHLPFHRTEAARAARVAKEAGAQRASGSGDCGGGGGAGNGGKAVAAAAAAAAAGAPKIDAAKGAVVFQRYYHLFAKDELVGLVEEALGAGPADTVGSGEVDLEEVDGGGSGTGAGSNGSGEGGGGSQGVLVSCGVVEDVFYDRSNWCIVFRRDR</sequence>
<evidence type="ECO:0000256" key="3">
    <source>
        <dbReference type="SAM" id="MobiDB-lite"/>
    </source>
</evidence>
<dbReference type="Gene3D" id="3.40.50.150">
    <property type="entry name" value="Vaccinia Virus protein VP39"/>
    <property type="match status" value="1"/>
</dbReference>
<evidence type="ECO:0000313" key="5">
    <source>
        <dbReference type="Proteomes" id="UP000747399"/>
    </source>
</evidence>
<dbReference type="GO" id="GO:0005634">
    <property type="term" value="C:nucleus"/>
    <property type="evidence" value="ECO:0007669"/>
    <property type="project" value="TreeGrafter"/>
</dbReference>
<organism evidence="4 5">
    <name type="scientific">Volvox africanus</name>
    <dbReference type="NCBI Taxonomy" id="51714"/>
    <lineage>
        <taxon>Eukaryota</taxon>
        <taxon>Viridiplantae</taxon>
        <taxon>Chlorophyta</taxon>
        <taxon>core chlorophytes</taxon>
        <taxon>Chlorophyceae</taxon>
        <taxon>CS clade</taxon>
        <taxon>Chlamydomonadales</taxon>
        <taxon>Volvocaceae</taxon>
        <taxon>Volvox</taxon>
    </lineage>
</organism>
<evidence type="ECO:0000256" key="2">
    <source>
        <dbReference type="ARBA" id="ARBA00022679"/>
    </source>
</evidence>
<keyword evidence="5" id="KW-1185">Reference proteome</keyword>
<feature type="compositionally biased region" description="Gly residues" evidence="3">
    <location>
        <begin position="248"/>
        <end position="265"/>
    </location>
</feature>
<dbReference type="Proteomes" id="UP000747399">
    <property type="component" value="Unassembled WGS sequence"/>
</dbReference>
<keyword evidence="1" id="KW-0489">Methyltransferase</keyword>
<evidence type="ECO:0000256" key="1">
    <source>
        <dbReference type="ARBA" id="ARBA00022603"/>
    </source>
</evidence>
<dbReference type="GO" id="GO:0002098">
    <property type="term" value="P:tRNA wobble uridine modification"/>
    <property type="evidence" value="ECO:0007669"/>
    <property type="project" value="TreeGrafter"/>
</dbReference>
<keyword evidence="2" id="KW-0808">Transferase</keyword>
<name>A0A8J4BRJ3_9CHLO</name>
<proteinExistence type="predicted"/>
<dbReference type="GO" id="GO:0106335">
    <property type="term" value="F:tRNA (5-carboxymethyluridine(34)-5-O)-methyltransferase activity"/>
    <property type="evidence" value="ECO:0007669"/>
    <property type="project" value="TreeGrafter"/>
</dbReference>
<dbReference type="PANTHER" id="PTHR13069:SF21">
    <property type="entry name" value="ALKYLATED DNA REPAIR PROTEIN ALKB HOMOLOG 8"/>
    <property type="match status" value="1"/>
</dbReference>